<sequence length="153" mass="17469">MKIKLRHIGLSLVASMWLFACANDPDCALEQPESIVKIVFYDNETEEKTEVKYDLIEASGSDSILYNRADTLALFNMPVNPSVDTLSYYFVTGVSIDSVTVTYQRKLDWLSEECGPYFKFSELKIVTHTFDSISVTDPIIDKEVNENIKIYIF</sequence>
<protein>
    <submittedName>
        <fullName evidence="2">DUF6452 family protein</fullName>
    </submittedName>
</protein>
<keyword evidence="3" id="KW-1185">Reference proteome</keyword>
<dbReference type="PROSITE" id="PS51257">
    <property type="entry name" value="PROKAR_LIPOPROTEIN"/>
    <property type="match status" value="1"/>
</dbReference>
<feature type="signal peptide" evidence="1">
    <location>
        <begin position="1"/>
        <end position="22"/>
    </location>
</feature>
<accession>A0ABT3CVQ4</accession>
<evidence type="ECO:0000313" key="2">
    <source>
        <dbReference type="EMBL" id="MCV9387707.1"/>
    </source>
</evidence>
<comment type="caution">
    <text evidence="2">The sequence shown here is derived from an EMBL/GenBank/DDBJ whole genome shotgun (WGS) entry which is preliminary data.</text>
</comment>
<dbReference type="EMBL" id="JAOYOD010000001">
    <property type="protein sequence ID" value="MCV9387707.1"/>
    <property type="molecule type" value="Genomic_DNA"/>
</dbReference>
<proteinExistence type="predicted"/>
<evidence type="ECO:0000256" key="1">
    <source>
        <dbReference type="SAM" id="SignalP"/>
    </source>
</evidence>
<dbReference type="RefSeq" id="WP_264138527.1">
    <property type="nucleotide sequence ID" value="NZ_JAOYOD010000001.1"/>
</dbReference>
<keyword evidence="1" id="KW-0732">Signal</keyword>
<reference evidence="2 3" key="1">
    <citation type="submission" date="2022-10" db="EMBL/GenBank/DDBJ databases">
        <title>Comparative genomics and taxonomic characterization of three novel marine species of genus Reichenbachiella exhibiting antioxidant and polysaccharide degradation activities.</title>
        <authorList>
            <person name="Muhammad N."/>
            <person name="Lee Y.-J."/>
            <person name="Ko J."/>
            <person name="Kim S.-G."/>
        </authorList>
    </citation>
    <scope>NUCLEOTIDE SEQUENCE [LARGE SCALE GENOMIC DNA]</scope>
    <source>
        <strain evidence="2 3">ABR2-5</strain>
    </source>
</reference>
<gene>
    <name evidence="2" type="ORF">N7U62_13580</name>
</gene>
<organism evidence="2 3">
    <name type="scientific">Reichenbachiella ulvae</name>
    <dbReference type="NCBI Taxonomy" id="2980104"/>
    <lineage>
        <taxon>Bacteria</taxon>
        <taxon>Pseudomonadati</taxon>
        <taxon>Bacteroidota</taxon>
        <taxon>Cytophagia</taxon>
        <taxon>Cytophagales</taxon>
        <taxon>Reichenbachiellaceae</taxon>
        <taxon>Reichenbachiella</taxon>
    </lineage>
</organism>
<name>A0ABT3CVQ4_9BACT</name>
<dbReference type="InterPro" id="IPR045607">
    <property type="entry name" value="DUF6452"/>
</dbReference>
<feature type="chain" id="PRO_5046940243" evidence="1">
    <location>
        <begin position="23"/>
        <end position="153"/>
    </location>
</feature>
<dbReference type="Pfam" id="PF20050">
    <property type="entry name" value="DUF6452"/>
    <property type="match status" value="1"/>
</dbReference>
<evidence type="ECO:0000313" key="3">
    <source>
        <dbReference type="Proteomes" id="UP001300692"/>
    </source>
</evidence>
<dbReference type="Proteomes" id="UP001300692">
    <property type="component" value="Unassembled WGS sequence"/>
</dbReference>